<dbReference type="AlphaFoldDB" id="A0A2Z6QQW2"/>
<dbReference type="Gene3D" id="2.30.130.30">
    <property type="entry name" value="Hypothetical protein"/>
    <property type="match status" value="1"/>
</dbReference>
<comment type="caution">
    <text evidence="1">The sequence shown here is derived from an EMBL/GenBank/DDBJ whole genome shotgun (WGS) entry which is preliminary data.</text>
</comment>
<dbReference type="EMBL" id="BEXD01001180">
    <property type="protein sequence ID" value="GBB92803.1"/>
    <property type="molecule type" value="Genomic_DNA"/>
</dbReference>
<sequence length="184" mass="20686">MSNSSVSSSSRSSLSIKTPILYALTIQEPFATCIIHGTKRLENRTYYLDIQQLISTSNSKTSDGIWIAIHVSQSKRNLGPKDSTCAIIKYQCWSDLPSVEVMKQNCGKIIGLAKFFNCVEAKEVPDDNVWKSMENNDGTKTNHYCWMIDDVKVLDNPIKCKGSLGIWKVDDLIAKQIWESVGKF</sequence>
<protein>
    <submittedName>
        <fullName evidence="1">Uncharacterized protein</fullName>
    </submittedName>
</protein>
<proteinExistence type="predicted"/>
<evidence type="ECO:0000313" key="1">
    <source>
        <dbReference type="EMBL" id="GBB92803.1"/>
    </source>
</evidence>
<accession>A0A2Z6QQW2</accession>
<dbReference type="SUPFAM" id="SSF88697">
    <property type="entry name" value="PUA domain-like"/>
    <property type="match status" value="1"/>
</dbReference>
<keyword evidence="2" id="KW-1185">Reference proteome</keyword>
<evidence type="ECO:0000313" key="2">
    <source>
        <dbReference type="Proteomes" id="UP000247702"/>
    </source>
</evidence>
<dbReference type="InterPro" id="IPR015947">
    <property type="entry name" value="PUA-like_sf"/>
</dbReference>
<name>A0A2Z6QQW2_9GLOM</name>
<reference evidence="1 2" key="1">
    <citation type="submission" date="2017-11" db="EMBL/GenBank/DDBJ databases">
        <title>The genome of Rhizophagus clarus HR1 reveals common genetic basis of auxotrophy among arbuscular mycorrhizal fungi.</title>
        <authorList>
            <person name="Kobayashi Y."/>
        </authorList>
    </citation>
    <scope>NUCLEOTIDE SEQUENCE [LARGE SCALE GENOMIC DNA]</scope>
    <source>
        <strain evidence="1 2">HR1</strain>
    </source>
</reference>
<dbReference type="Proteomes" id="UP000247702">
    <property type="component" value="Unassembled WGS sequence"/>
</dbReference>
<gene>
    <name evidence="1" type="ORF">RclHR1_02060006</name>
</gene>
<organism evidence="1 2">
    <name type="scientific">Rhizophagus clarus</name>
    <dbReference type="NCBI Taxonomy" id="94130"/>
    <lineage>
        <taxon>Eukaryota</taxon>
        <taxon>Fungi</taxon>
        <taxon>Fungi incertae sedis</taxon>
        <taxon>Mucoromycota</taxon>
        <taxon>Glomeromycotina</taxon>
        <taxon>Glomeromycetes</taxon>
        <taxon>Glomerales</taxon>
        <taxon>Glomeraceae</taxon>
        <taxon>Rhizophagus</taxon>
    </lineage>
</organism>